<dbReference type="PANTHER" id="PTHR30055:SF234">
    <property type="entry name" value="HTH-TYPE TRANSCRIPTIONAL REGULATOR BETI"/>
    <property type="match status" value="1"/>
</dbReference>
<keyword evidence="3" id="KW-0804">Transcription</keyword>
<keyword evidence="1" id="KW-0805">Transcription regulation</keyword>
<organism evidence="6 7">
    <name type="scientific">Actinomycetospora straminea</name>
    <dbReference type="NCBI Taxonomy" id="663607"/>
    <lineage>
        <taxon>Bacteria</taxon>
        <taxon>Bacillati</taxon>
        <taxon>Actinomycetota</taxon>
        <taxon>Actinomycetes</taxon>
        <taxon>Pseudonocardiales</taxon>
        <taxon>Pseudonocardiaceae</taxon>
        <taxon>Actinomycetospora</taxon>
    </lineage>
</organism>
<dbReference type="Gene3D" id="1.10.10.60">
    <property type="entry name" value="Homeodomain-like"/>
    <property type="match status" value="1"/>
</dbReference>
<comment type="caution">
    <text evidence="6">The sequence shown here is derived from an EMBL/GenBank/DDBJ whole genome shotgun (WGS) entry which is preliminary data.</text>
</comment>
<dbReference type="InterPro" id="IPR050109">
    <property type="entry name" value="HTH-type_TetR-like_transc_reg"/>
</dbReference>
<dbReference type="SUPFAM" id="SSF48498">
    <property type="entry name" value="Tetracyclin repressor-like, C-terminal domain"/>
    <property type="match status" value="1"/>
</dbReference>
<dbReference type="Proteomes" id="UP001500457">
    <property type="component" value="Unassembled WGS sequence"/>
</dbReference>
<dbReference type="PRINTS" id="PR00455">
    <property type="entry name" value="HTHTETR"/>
</dbReference>
<dbReference type="SUPFAM" id="SSF46689">
    <property type="entry name" value="Homeodomain-like"/>
    <property type="match status" value="1"/>
</dbReference>
<evidence type="ECO:0000256" key="3">
    <source>
        <dbReference type="ARBA" id="ARBA00023163"/>
    </source>
</evidence>
<sequence>MPRSPGQRAGLTSEAVLAAAREVFAERGLAGLSMRAVAAALGVAPNALYSHVADKTALVDALLDDQLAALDPPPPDAEPLTGLREVMLATYDLLGRHPDMVPLYLARQGARGPRARALGAAMTVLLARLGVGDDAAGRVVRALIVHTLGYAALATADDADLRPPELRADLEVTLDWLLRGAVEAPRS</sequence>
<dbReference type="PANTHER" id="PTHR30055">
    <property type="entry name" value="HTH-TYPE TRANSCRIPTIONAL REGULATOR RUTR"/>
    <property type="match status" value="1"/>
</dbReference>
<dbReference type="Pfam" id="PF00440">
    <property type="entry name" value="TetR_N"/>
    <property type="match status" value="1"/>
</dbReference>
<dbReference type="Gene3D" id="1.10.357.10">
    <property type="entry name" value="Tetracycline Repressor, domain 2"/>
    <property type="match status" value="1"/>
</dbReference>
<evidence type="ECO:0000313" key="7">
    <source>
        <dbReference type="Proteomes" id="UP001500457"/>
    </source>
</evidence>
<evidence type="ECO:0000256" key="2">
    <source>
        <dbReference type="ARBA" id="ARBA00023125"/>
    </source>
</evidence>
<evidence type="ECO:0000256" key="1">
    <source>
        <dbReference type="ARBA" id="ARBA00023015"/>
    </source>
</evidence>
<dbReference type="InterPro" id="IPR036271">
    <property type="entry name" value="Tet_transcr_reg_TetR-rel_C_sf"/>
</dbReference>
<evidence type="ECO:0000259" key="5">
    <source>
        <dbReference type="PROSITE" id="PS50977"/>
    </source>
</evidence>
<evidence type="ECO:0000256" key="4">
    <source>
        <dbReference type="PROSITE-ProRule" id="PRU00335"/>
    </source>
</evidence>
<proteinExistence type="predicted"/>
<dbReference type="EMBL" id="BAABHQ010000020">
    <property type="protein sequence ID" value="GAA4891123.1"/>
    <property type="molecule type" value="Genomic_DNA"/>
</dbReference>
<protein>
    <recommendedName>
        <fullName evidence="5">HTH tetR-type domain-containing protein</fullName>
    </recommendedName>
</protein>
<evidence type="ECO:0000313" key="6">
    <source>
        <dbReference type="EMBL" id="GAA4891123.1"/>
    </source>
</evidence>
<feature type="domain" description="HTH tetR-type" evidence="5">
    <location>
        <begin position="10"/>
        <end position="70"/>
    </location>
</feature>
<accession>A0ABP9EZX8</accession>
<dbReference type="RefSeq" id="WP_274231411.1">
    <property type="nucleotide sequence ID" value="NZ_BAABHQ010000020.1"/>
</dbReference>
<dbReference type="InterPro" id="IPR009057">
    <property type="entry name" value="Homeodomain-like_sf"/>
</dbReference>
<dbReference type="PROSITE" id="PS50977">
    <property type="entry name" value="HTH_TETR_2"/>
    <property type="match status" value="1"/>
</dbReference>
<feature type="DNA-binding region" description="H-T-H motif" evidence="4">
    <location>
        <begin position="33"/>
        <end position="52"/>
    </location>
</feature>
<keyword evidence="7" id="KW-1185">Reference proteome</keyword>
<gene>
    <name evidence="6" type="ORF">GCM10023203_50850</name>
</gene>
<name>A0ABP9EZX8_9PSEU</name>
<dbReference type="InterPro" id="IPR001647">
    <property type="entry name" value="HTH_TetR"/>
</dbReference>
<reference evidence="7" key="1">
    <citation type="journal article" date="2019" name="Int. J. Syst. Evol. Microbiol.">
        <title>The Global Catalogue of Microorganisms (GCM) 10K type strain sequencing project: providing services to taxonomists for standard genome sequencing and annotation.</title>
        <authorList>
            <consortium name="The Broad Institute Genomics Platform"/>
            <consortium name="The Broad Institute Genome Sequencing Center for Infectious Disease"/>
            <person name="Wu L."/>
            <person name="Ma J."/>
        </authorList>
    </citation>
    <scope>NUCLEOTIDE SEQUENCE [LARGE SCALE GENOMIC DNA]</scope>
    <source>
        <strain evidence="7">JCM 17983</strain>
    </source>
</reference>
<keyword evidence="2 4" id="KW-0238">DNA-binding</keyword>